<sequence length="207" mass="22927">MYSTSTTTESRTDFPTGGRGQSHKSPHTQHPPLTEPTQVTRPAPFSHRDPLRECTSDPFRARFGQNLPVGLREEAAGMDWRTFTGIYCPTPDLRIDGLTHTLLRDNRRRFTATLTSSRPGRGGVTHSHREIVAMGAVSACTNLLADAGRRVEILTFRQREIFNGTAVFLEVCDNRNRCWVLGFGGTPDAAVASAMSRAAHRLHRGID</sequence>
<dbReference type="Proteomes" id="UP001071478">
    <property type="component" value="Unassembled WGS sequence"/>
</dbReference>
<gene>
    <name evidence="2" type="ORF">OS129_09245</name>
</gene>
<dbReference type="RefSeq" id="WP_200253561.1">
    <property type="nucleotide sequence ID" value="NZ_JAENIQ020000004.1"/>
</dbReference>
<comment type="caution">
    <text evidence="2">The sequence shown here is derived from an EMBL/GenBank/DDBJ whole genome shotgun (WGS) entry which is preliminary data.</text>
</comment>
<evidence type="ECO:0000313" key="3">
    <source>
        <dbReference type="Proteomes" id="UP001071478"/>
    </source>
</evidence>
<dbReference type="EMBL" id="JAPMKU010000004">
    <property type="protein sequence ID" value="MCX7469058.1"/>
    <property type="molecule type" value="Genomic_DNA"/>
</dbReference>
<proteinExistence type="predicted"/>
<feature type="region of interest" description="Disordered" evidence="1">
    <location>
        <begin position="1"/>
        <end position="47"/>
    </location>
</feature>
<organism evidence="2 3">
    <name type="scientific">Corynebacterium pygosceleis</name>
    <dbReference type="NCBI Taxonomy" id="2800406"/>
    <lineage>
        <taxon>Bacteria</taxon>
        <taxon>Bacillati</taxon>
        <taxon>Actinomycetota</taxon>
        <taxon>Actinomycetes</taxon>
        <taxon>Mycobacteriales</taxon>
        <taxon>Corynebacteriaceae</taxon>
        <taxon>Corynebacterium</taxon>
    </lineage>
</organism>
<reference evidence="2" key="1">
    <citation type="submission" date="2022-11" db="EMBL/GenBank/DDBJ databases">
        <title>Corynebacterium sp. isolated from Penguins.</title>
        <authorList>
            <person name="Sedlar K."/>
            <person name="Svec P."/>
        </authorList>
    </citation>
    <scope>NUCLEOTIDE SEQUENCE</scope>
    <source>
        <strain evidence="2">P7374</strain>
    </source>
</reference>
<accession>A0A9Q4CBF2</accession>
<evidence type="ECO:0000313" key="2">
    <source>
        <dbReference type="EMBL" id="MCX7469058.1"/>
    </source>
</evidence>
<name>A0A9Q4CBF2_9CORY</name>
<dbReference type="AlphaFoldDB" id="A0A9Q4CBF2"/>
<evidence type="ECO:0000256" key="1">
    <source>
        <dbReference type="SAM" id="MobiDB-lite"/>
    </source>
</evidence>
<protein>
    <submittedName>
        <fullName evidence="2">Acetyl-CoA acetyltransferase</fullName>
    </submittedName>
</protein>